<name>A0A811Z2L0_NYCPR</name>
<feature type="compositionally biased region" description="Basic residues" evidence="1">
    <location>
        <begin position="7"/>
        <end position="21"/>
    </location>
</feature>
<evidence type="ECO:0000313" key="2">
    <source>
        <dbReference type="EMBL" id="CAD7680979.1"/>
    </source>
</evidence>
<feature type="compositionally biased region" description="Low complexity" evidence="1">
    <location>
        <begin position="84"/>
        <end position="108"/>
    </location>
</feature>
<feature type="compositionally biased region" description="Low complexity" evidence="1">
    <location>
        <begin position="22"/>
        <end position="39"/>
    </location>
</feature>
<evidence type="ECO:0000313" key="3">
    <source>
        <dbReference type="Proteomes" id="UP000645828"/>
    </source>
</evidence>
<organism evidence="2 3">
    <name type="scientific">Nyctereutes procyonoides</name>
    <name type="common">Raccoon dog</name>
    <name type="synonym">Canis procyonoides</name>
    <dbReference type="NCBI Taxonomy" id="34880"/>
    <lineage>
        <taxon>Eukaryota</taxon>
        <taxon>Metazoa</taxon>
        <taxon>Chordata</taxon>
        <taxon>Craniata</taxon>
        <taxon>Vertebrata</taxon>
        <taxon>Euteleostomi</taxon>
        <taxon>Mammalia</taxon>
        <taxon>Eutheria</taxon>
        <taxon>Laurasiatheria</taxon>
        <taxon>Carnivora</taxon>
        <taxon>Caniformia</taxon>
        <taxon>Canidae</taxon>
        <taxon>Nyctereutes</taxon>
    </lineage>
</organism>
<keyword evidence="3" id="KW-1185">Reference proteome</keyword>
<gene>
    <name evidence="2" type="ORF">NYPRO_LOCUS13771</name>
</gene>
<proteinExistence type="predicted"/>
<feature type="region of interest" description="Disordered" evidence="1">
    <location>
        <begin position="1"/>
        <end position="108"/>
    </location>
</feature>
<reference evidence="2" key="1">
    <citation type="submission" date="2020-12" db="EMBL/GenBank/DDBJ databases">
        <authorList>
            <consortium name="Molecular Ecology Group"/>
        </authorList>
    </citation>
    <scope>NUCLEOTIDE SEQUENCE</scope>
    <source>
        <strain evidence="2">TBG_1078</strain>
    </source>
</reference>
<comment type="caution">
    <text evidence="2">The sequence shown here is derived from an EMBL/GenBank/DDBJ whole genome shotgun (WGS) entry which is preliminary data.</text>
</comment>
<evidence type="ECO:0000256" key="1">
    <source>
        <dbReference type="SAM" id="MobiDB-lite"/>
    </source>
</evidence>
<protein>
    <submittedName>
        <fullName evidence="2">(raccoon dog) hypothetical protein</fullName>
    </submittedName>
</protein>
<accession>A0A811Z2L0</accession>
<dbReference type="EMBL" id="CAJHUB010000750">
    <property type="protein sequence ID" value="CAD7680979.1"/>
    <property type="molecule type" value="Genomic_DNA"/>
</dbReference>
<dbReference type="AlphaFoldDB" id="A0A811Z2L0"/>
<dbReference type="Proteomes" id="UP000645828">
    <property type="component" value="Unassembled WGS sequence"/>
</dbReference>
<sequence length="269" mass="28912">MRVGWGRGRRRRRRRRRRVRAQRGSNAASPAGLAAPGRARGWESPPPRPAGGFRGQMCARPHLPRGAPGHAGSAGSELLRGRRPTPGADGGAADRAPAASPRAAPGRRPALATNFAQVSCAGAAAPLPARSPRCVRPRVRRAGGPSLRLLGPGPGRGNAPSPLFAGPRCGCSRFPHSRSTGGPFLAQAATPPLPRRPEPWARAQRRARSAPRSLRTAWCWQPLVSSRLPWHWSRLWHPLPGGRRLAGRGEPLELRQKRGRTLENVGDFS</sequence>